<evidence type="ECO:0000256" key="3">
    <source>
        <dbReference type="ARBA" id="ARBA00022723"/>
    </source>
</evidence>
<dbReference type="GO" id="GO:0005634">
    <property type="term" value="C:nucleus"/>
    <property type="evidence" value="ECO:0007669"/>
    <property type="project" value="UniProtKB-SubCell"/>
</dbReference>
<dbReference type="GO" id="GO:0000981">
    <property type="term" value="F:DNA-binding transcription factor activity, RNA polymerase II-specific"/>
    <property type="evidence" value="ECO:0007669"/>
    <property type="project" value="TreeGrafter"/>
</dbReference>
<dbReference type="GO" id="GO:0000978">
    <property type="term" value="F:RNA polymerase II cis-regulatory region sequence-specific DNA binding"/>
    <property type="evidence" value="ECO:0007669"/>
    <property type="project" value="TreeGrafter"/>
</dbReference>
<dbReference type="GO" id="GO:0007399">
    <property type="term" value="P:nervous system development"/>
    <property type="evidence" value="ECO:0007669"/>
    <property type="project" value="UniProtKB-KW"/>
</dbReference>
<dbReference type="PROSITE" id="PS51802">
    <property type="entry name" value="ZF_CCHHC"/>
    <property type="match status" value="2"/>
</dbReference>
<dbReference type="Proteomes" id="UP000270296">
    <property type="component" value="Unassembled WGS sequence"/>
</dbReference>
<protein>
    <submittedName>
        <fullName evidence="13">Myelin transcription factor 1-like protein</fullName>
    </submittedName>
</protein>
<sequence length="402" mass="43399">MSEASRPIKSDALQHDTILRCPTIGCSGKGHVNSNRSSHRSVSGCPMAALEKQQRKQMGVNGDTSALLAMISRGVPAQSSAALRAYPDTVTTSNGPSLLDQTYSTLNLSMHGTFEQQKNYAHSFSGYSAPNPAHVRSTPPAHNTYGSLALDLSIKKVSSTPTPTPTPPPQPQPQRTVVQPATAQPNLPPVSSPTVSEFNDEGTNSGRKDTPLDDNSRTFPVPVSLLKNISDFRPNIVQPFLSCLLNSQSPNSLSGDPKCPTPGCDGSGHITGNYSSHRSLSGCPRAGRPKRPKGETELLRSECIYGAQCIRKAIPKVGKVNTIILLLSINHENHNCKLNIFNRGRRAIQEISASTSPSAGLDNDSDKANEALSKQHQLNRFLLEQTYLSNAKPVEETIRKYF</sequence>
<evidence type="ECO:0000313" key="12">
    <source>
        <dbReference type="Proteomes" id="UP000270296"/>
    </source>
</evidence>
<evidence type="ECO:0000256" key="4">
    <source>
        <dbReference type="ARBA" id="ARBA00022737"/>
    </source>
</evidence>
<comment type="subcellular location">
    <subcellularLocation>
        <location evidence="1">Nucleus</location>
    </subcellularLocation>
</comment>
<reference evidence="13" key="1">
    <citation type="submission" date="2016-06" db="UniProtKB">
        <authorList>
            <consortium name="WormBaseParasite"/>
        </authorList>
    </citation>
    <scope>IDENTIFICATION</scope>
</reference>
<evidence type="ECO:0000256" key="2">
    <source>
        <dbReference type="ARBA" id="ARBA00010194"/>
    </source>
</evidence>
<feature type="region of interest" description="Disordered" evidence="10">
    <location>
        <begin position="157"/>
        <end position="217"/>
    </location>
</feature>
<dbReference type="Gene3D" id="4.10.320.30">
    <property type="match status" value="2"/>
</dbReference>
<keyword evidence="6" id="KW-0862">Zinc</keyword>
<evidence type="ECO:0000256" key="6">
    <source>
        <dbReference type="ARBA" id="ARBA00022833"/>
    </source>
</evidence>
<organism evidence="13">
    <name type="scientific">Soboliphyme baturini</name>
    <dbReference type="NCBI Taxonomy" id="241478"/>
    <lineage>
        <taxon>Eukaryota</taxon>
        <taxon>Metazoa</taxon>
        <taxon>Ecdysozoa</taxon>
        <taxon>Nematoda</taxon>
        <taxon>Enoplea</taxon>
        <taxon>Dorylaimia</taxon>
        <taxon>Dioctophymatida</taxon>
        <taxon>Dioctophymatoidea</taxon>
        <taxon>Soboliphymatidae</taxon>
        <taxon>Soboliphyme</taxon>
    </lineage>
</organism>
<keyword evidence="7" id="KW-0805">Transcription regulation</keyword>
<dbReference type="InterPro" id="IPR002515">
    <property type="entry name" value="Znf_C2H2C"/>
</dbReference>
<feature type="compositionally biased region" description="Pro residues" evidence="10">
    <location>
        <begin position="162"/>
        <end position="172"/>
    </location>
</feature>
<evidence type="ECO:0000256" key="10">
    <source>
        <dbReference type="SAM" id="MobiDB-lite"/>
    </source>
</evidence>
<dbReference type="SUPFAM" id="SSF103637">
    <property type="entry name" value="CCHHC domain"/>
    <property type="match status" value="2"/>
</dbReference>
<keyword evidence="3" id="KW-0479">Metal-binding</keyword>
<dbReference type="InterPro" id="IPR036060">
    <property type="entry name" value="Znf_C2H2C_sf"/>
</dbReference>
<proteinExistence type="inferred from homology"/>
<reference evidence="11 12" key="2">
    <citation type="submission" date="2018-11" db="EMBL/GenBank/DDBJ databases">
        <authorList>
            <consortium name="Pathogen Informatics"/>
        </authorList>
    </citation>
    <scope>NUCLEOTIDE SEQUENCE [LARGE SCALE GENOMIC DNA]</scope>
</reference>
<evidence type="ECO:0000313" key="13">
    <source>
        <dbReference type="WBParaSite" id="SBAD_0000885801-mRNA-1"/>
    </source>
</evidence>
<dbReference type="EMBL" id="UZAM01011711">
    <property type="protein sequence ID" value="VDP17798.1"/>
    <property type="molecule type" value="Genomic_DNA"/>
</dbReference>
<feature type="compositionally biased region" description="Basic and acidic residues" evidence="10">
    <location>
        <begin position="206"/>
        <end position="216"/>
    </location>
</feature>
<evidence type="ECO:0000256" key="1">
    <source>
        <dbReference type="ARBA" id="ARBA00004123"/>
    </source>
</evidence>
<dbReference type="PANTHER" id="PTHR10816:SF15">
    <property type="entry name" value="MYELIN TRANSCRIPTION FACTOR 1-LIKE PROTEIN"/>
    <property type="match status" value="1"/>
</dbReference>
<dbReference type="Pfam" id="PF01530">
    <property type="entry name" value="zf-C2HC"/>
    <property type="match status" value="2"/>
</dbReference>
<feature type="region of interest" description="Disordered" evidence="10">
    <location>
        <begin position="275"/>
        <end position="294"/>
    </location>
</feature>
<evidence type="ECO:0000256" key="8">
    <source>
        <dbReference type="ARBA" id="ARBA00023163"/>
    </source>
</evidence>
<dbReference type="WBParaSite" id="SBAD_0000885801-mRNA-1">
    <property type="protein sequence ID" value="SBAD_0000885801-mRNA-1"/>
    <property type="gene ID" value="SBAD_0000885801"/>
</dbReference>
<feature type="compositionally biased region" description="Polar residues" evidence="10">
    <location>
        <begin position="192"/>
        <end position="205"/>
    </location>
</feature>
<keyword evidence="5" id="KW-0863">Zinc-finger</keyword>
<evidence type="ECO:0000256" key="7">
    <source>
        <dbReference type="ARBA" id="ARBA00023015"/>
    </source>
</evidence>
<keyword evidence="8" id="KW-0804">Transcription</keyword>
<keyword evidence="12" id="KW-1185">Reference proteome</keyword>
<evidence type="ECO:0000313" key="11">
    <source>
        <dbReference type="EMBL" id="VDP17798.1"/>
    </source>
</evidence>
<keyword evidence="4" id="KW-0677">Repeat</keyword>
<evidence type="ECO:0000256" key="9">
    <source>
        <dbReference type="ARBA" id="ARBA00023242"/>
    </source>
</evidence>
<dbReference type="PANTHER" id="PTHR10816">
    <property type="entry name" value="MYELIN TRANSCRIPTION FACTOR 1-RELATED"/>
    <property type="match status" value="1"/>
</dbReference>
<dbReference type="AlphaFoldDB" id="A0A183IY49"/>
<comment type="similarity">
    <text evidence="2">Belongs to the MYT1 family.</text>
</comment>
<dbReference type="OrthoDB" id="10069059at2759"/>
<gene>
    <name evidence="11" type="ORF">SBAD_LOCUS8547</name>
</gene>
<dbReference type="FunFam" id="4.10.320.30:FF:000001">
    <property type="entry name" value="Myelin transcription factor 1-like, a"/>
    <property type="match status" value="2"/>
</dbReference>
<accession>A0A183IY49</accession>
<keyword evidence="9" id="KW-0539">Nucleus</keyword>
<evidence type="ECO:0000256" key="5">
    <source>
        <dbReference type="ARBA" id="ARBA00022771"/>
    </source>
</evidence>
<dbReference type="GO" id="GO:0008270">
    <property type="term" value="F:zinc ion binding"/>
    <property type="evidence" value="ECO:0007669"/>
    <property type="project" value="UniProtKB-KW"/>
</dbReference>
<name>A0A183IY49_9BILA</name>